<dbReference type="Pfam" id="PF14464">
    <property type="entry name" value="Prok-JAB"/>
    <property type="match status" value="1"/>
</dbReference>
<dbReference type="FunFam" id="3.40.140.10:FF:000085">
    <property type="entry name" value="Mov34/MPN/PAD-1 family protein"/>
    <property type="match status" value="1"/>
</dbReference>
<dbReference type="GO" id="GO:0008270">
    <property type="term" value="F:zinc ion binding"/>
    <property type="evidence" value="ECO:0007669"/>
    <property type="project" value="TreeGrafter"/>
</dbReference>
<dbReference type="InterPro" id="IPR028090">
    <property type="entry name" value="JAB_dom_prok"/>
</dbReference>
<sequence length="135" mass="15127">MQKTIILTQDQKQILLEHAKKTAPAESCALLFGHEKSGTSTVKEVFLTRNTEDSPVNFTISNEELLSGYKQAEKKGLDVIGIFHSHPHSEATPSSTDREFMTINPVVWLIFSNKENQLNAFVLESEIIPVMIKTV</sequence>
<dbReference type="InterPro" id="IPR000555">
    <property type="entry name" value="JAMM/MPN+_dom"/>
</dbReference>
<organism evidence="7 8">
    <name type="scientific">Candidatus Nitrosotenuis cloacae</name>
    <dbReference type="NCBI Taxonomy" id="1603555"/>
    <lineage>
        <taxon>Archaea</taxon>
        <taxon>Nitrososphaerota</taxon>
        <taxon>Candidatus Nitrosotenuis</taxon>
    </lineage>
</organism>
<evidence type="ECO:0000313" key="8">
    <source>
        <dbReference type="Proteomes" id="UP000266745"/>
    </source>
</evidence>
<dbReference type="RefSeq" id="WP_048187389.1">
    <property type="nucleotide sequence ID" value="NZ_CP011097.1"/>
</dbReference>
<reference evidence="7 8" key="1">
    <citation type="journal article" date="2016" name="Sci. Rep.">
        <title>A novel ammonia-oxidizing archaeon from wastewater treatment plant: Its enrichment, physiological and genomic characteristics.</title>
        <authorList>
            <person name="Li Y."/>
            <person name="Ding K."/>
            <person name="Wen X."/>
            <person name="Zhang B."/>
            <person name="Shen B."/>
            <person name="Yang Y."/>
        </authorList>
    </citation>
    <scope>NUCLEOTIDE SEQUENCE [LARGE SCALE GENOMIC DNA]</scope>
    <source>
        <strain evidence="7 8">SAT1</strain>
    </source>
</reference>
<keyword evidence="4" id="KW-0862">Zinc</keyword>
<keyword evidence="5" id="KW-0482">Metalloprotease</keyword>
<dbReference type="PANTHER" id="PTHR34858">
    <property type="entry name" value="CYSO-CYSTEINE PEPTIDASE"/>
    <property type="match status" value="1"/>
</dbReference>
<dbReference type="GO" id="GO:0008235">
    <property type="term" value="F:metalloexopeptidase activity"/>
    <property type="evidence" value="ECO:0007669"/>
    <property type="project" value="TreeGrafter"/>
</dbReference>
<proteinExistence type="predicted"/>
<keyword evidence="2" id="KW-0479">Metal-binding</keyword>
<dbReference type="KEGG" id="tah:SU86_000095"/>
<keyword evidence="8" id="KW-1185">Reference proteome</keyword>
<feature type="domain" description="MPN" evidence="6">
    <location>
        <begin position="4"/>
        <end position="129"/>
    </location>
</feature>
<dbReference type="CDD" id="cd08070">
    <property type="entry name" value="MPN_like"/>
    <property type="match status" value="1"/>
</dbReference>
<dbReference type="EMBL" id="CP011097">
    <property type="protein sequence ID" value="AJZ75057.1"/>
    <property type="molecule type" value="Genomic_DNA"/>
</dbReference>
<dbReference type="AlphaFoldDB" id="A0A3G1AZY9"/>
<evidence type="ECO:0000256" key="3">
    <source>
        <dbReference type="ARBA" id="ARBA00022801"/>
    </source>
</evidence>
<dbReference type="PROSITE" id="PS50249">
    <property type="entry name" value="MPN"/>
    <property type="match status" value="1"/>
</dbReference>
<protein>
    <submittedName>
        <fullName evidence="7">Peptidase</fullName>
    </submittedName>
</protein>
<dbReference type="STRING" id="1603555.SU86_000095"/>
<dbReference type="Gene3D" id="3.40.140.10">
    <property type="entry name" value="Cytidine Deaminase, domain 2"/>
    <property type="match status" value="1"/>
</dbReference>
<dbReference type="InterPro" id="IPR051929">
    <property type="entry name" value="VirAsm_ModProt"/>
</dbReference>
<name>A0A3G1AZY9_9ARCH</name>
<dbReference type="OrthoDB" id="10589at2157"/>
<dbReference type="GeneID" id="24874775"/>
<dbReference type="PANTHER" id="PTHR34858:SF1">
    <property type="entry name" value="CYSO-CYSTEINE PEPTIDASE"/>
    <property type="match status" value="1"/>
</dbReference>
<dbReference type="Proteomes" id="UP000266745">
    <property type="component" value="Chromosome"/>
</dbReference>
<evidence type="ECO:0000256" key="1">
    <source>
        <dbReference type="ARBA" id="ARBA00022670"/>
    </source>
</evidence>
<dbReference type="SUPFAM" id="SSF102712">
    <property type="entry name" value="JAB1/MPN domain"/>
    <property type="match status" value="1"/>
</dbReference>
<accession>A0A3G1AZY9</accession>
<dbReference type="SMART" id="SM00232">
    <property type="entry name" value="JAB_MPN"/>
    <property type="match status" value="1"/>
</dbReference>
<keyword evidence="1" id="KW-0645">Protease</keyword>
<dbReference type="InterPro" id="IPR037518">
    <property type="entry name" value="MPN"/>
</dbReference>
<evidence type="ECO:0000256" key="4">
    <source>
        <dbReference type="ARBA" id="ARBA00022833"/>
    </source>
</evidence>
<evidence type="ECO:0000259" key="6">
    <source>
        <dbReference type="PROSITE" id="PS50249"/>
    </source>
</evidence>
<dbReference type="GO" id="GO:0006508">
    <property type="term" value="P:proteolysis"/>
    <property type="evidence" value="ECO:0007669"/>
    <property type="project" value="UniProtKB-KW"/>
</dbReference>
<evidence type="ECO:0000256" key="5">
    <source>
        <dbReference type="ARBA" id="ARBA00023049"/>
    </source>
</evidence>
<evidence type="ECO:0000256" key="2">
    <source>
        <dbReference type="ARBA" id="ARBA00022723"/>
    </source>
</evidence>
<keyword evidence="3" id="KW-0378">Hydrolase</keyword>
<evidence type="ECO:0000313" key="7">
    <source>
        <dbReference type="EMBL" id="AJZ75057.1"/>
    </source>
</evidence>
<gene>
    <name evidence="7" type="ORF">SU86_000095</name>
</gene>